<dbReference type="InterPro" id="IPR051548">
    <property type="entry name" value="Grx-like_ET"/>
</dbReference>
<evidence type="ECO:0000259" key="5">
    <source>
        <dbReference type="PROSITE" id="PS50056"/>
    </source>
</evidence>
<dbReference type="PRINTS" id="PR00160">
    <property type="entry name" value="GLUTAREDOXIN"/>
</dbReference>
<feature type="domain" description="Tyrosine specific protein phosphatases" evidence="5">
    <location>
        <begin position="423"/>
        <end position="492"/>
    </location>
</feature>
<dbReference type="InterPro" id="IPR036249">
    <property type="entry name" value="Thioredoxin-like_sf"/>
</dbReference>
<dbReference type="Pfam" id="PF00462">
    <property type="entry name" value="Glutaredoxin"/>
    <property type="match status" value="1"/>
</dbReference>
<dbReference type="InterPro" id="IPR036390">
    <property type="entry name" value="WH_DNA-bd_sf"/>
</dbReference>
<keyword evidence="2" id="KW-0904">Protein phosphatase</keyword>
<dbReference type="AlphaFoldDB" id="C3ZCT9"/>
<evidence type="ECO:0008006" key="8">
    <source>
        <dbReference type="Google" id="ProtNLM"/>
    </source>
</evidence>
<evidence type="ECO:0000313" key="7">
    <source>
        <dbReference type="EMBL" id="EEN49592.1"/>
    </source>
</evidence>
<protein>
    <recommendedName>
        <fullName evidence="8">Protein-tyrosine-phosphatase</fullName>
    </recommendedName>
</protein>
<dbReference type="InterPro" id="IPR000387">
    <property type="entry name" value="Tyr_Pase_dom"/>
</dbReference>
<dbReference type="Gene3D" id="3.90.190.10">
    <property type="entry name" value="Protein tyrosine phosphatase superfamily"/>
    <property type="match status" value="1"/>
</dbReference>
<evidence type="ECO:0000256" key="2">
    <source>
        <dbReference type="ARBA" id="ARBA00022912"/>
    </source>
</evidence>
<dbReference type="PANTHER" id="PTHR34386">
    <property type="entry name" value="GLUTAREDOXIN"/>
    <property type="match status" value="1"/>
</dbReference>
<sequence>MAQSMQIKGRVIIYTVHGCPSCVAAKNRLARLGVPYVEVNLDDYESQERQTLVNRTGKRSMPQIFFNGIFVGGYDDLATLARGKYSSHSLVRDGDFPHTLSLHHLAGAQGMGSSLTEHRDRDQYAPVVEDLARSGLIQTHRRGIMLYRKTFVAEEFVQWLSLNEKYSYDHQEARAVGEELLRRKFIRRLTPEGDHHQFRADAMLYRLLDDEEWEALNAGPVSLNITREAVELSKALQVLMKKIYAQYISSDGKTIRIDGKLENMAKTCGKRKRLDRGDNQVHSKVRKVVDSLIDAKKTTETAGQETKKAFVAKPDPLKVTFAQKKTSPSGFGSASSLLLDGAVVLSPRDQRWFQIRGWWDLRLDAVTPGLFISNRSSAEDPLLLEYHGITQIINMAVQETDCPVRGVRYRHFPIEDFVTEDITGYLEEVTKCIKDEEDRGGRTLVHCLAGISRSATVCLAYLLKYRHMSLAGAYMFLKHSRPCVLPNKGFHRQLELLERRERGRHGEDDDTTGSCSLVSSLPDLDDWD</sequence>
<name>C3ZCT9_BRAFL</name>
<dbReference type="InParanoid" id="C3ZCT9"/>
<feature type="domain" description="DEP" evidence="6">
    <location>
        <begin position="147"/>
        <end position="209"/>
    </location>
</feature>
<dbReference type="eggNOG" id="KOG1718">
    <property type="taxonomic scope" value="Eukaryota"/>
</dbReference>
<evidence type="ECO:0000256" key="1">
    <source>
        <dbReference type="ARBA" id="ARBA00022801"/>
    </source>
</evidence>
<dbReference type="Pfam" id="PF00782">
    <property type="entry name" value="DSPc"/>
    <property type="match status" value="1"/>
</dbReference>
<dbReference type="InterPro" id="IPR029021">
    <property type="entry name" value="Prot-tyrosine_phosphatase-like"/>
</dbReference>
<feature type="domain" description="Tyrosine-protein phosphatase" evidence="4">
    <location>
        <begin position="362"/>
        <end position="503"/>
    </location>
</feature>
<reference evidence="7" key="1">
    <citation type="journal article" date="2008" name="Nature">
        <title>The amphioxus genome and the evolution of the chordate karyotype.</title>
        <authorList>
            <consortium name="US DOE Joint Genome Institute (JGI-PGF)"/>
            <person name="Putnam N.H."/>
            <person name="Butts T."/>
            <person name="Ferrier D.E.K."/>
            <person name="Furlong R.F."/>
            <person name="Hellsten U."/>
            <person name="Kawashima T."/>
            <person name="Robinson-Rechavi M."/>
            <person name="Shoguchi E."/>
            <person name="Terry A."/>
            <person name="Yu J.-K."/>
            <person name="Benito-Gutierrez E.L."/>
            <person name="Dubchak I."/>
            <person name="Garcia-Fernandez J."/>
            <person name="Gibson-Brown J.J."/>
            <person name="Grigoriev I.V."/>
            <person name="Horton A.C."/>
            <person name="de Jong P.J."/>
            <person name="Jurka J."/>
            <person name="Kapitonov V.V."/>
            <person name="Kohara Y."/>
            <person name="Kuroki Y."/>
            <person name="Lindquist E."/>
            <person name="Lucas S."/>
            <person name="Osoegawa K."/>
            <person name="Pennacchio L.A."/>
            <person name="Salamov A.A."/>
            <person name="Satou Y."/>
            <person name="Sauka-Spengler T."/>
            <person name="Schmutz J."/>
            <person name="Shin-I T."/>
            <person name="Toyoda A."/>
            <person name="Bronner-Fraser M."/>
            <person name="Fujiyama A."/>
            <person name="Holland L.Z."/>
            <person name="Holland P.W.H."/>
            <person name="Satoh N."/>
            <person name="Rokhsar D.S."/>
        </authorList>
    </citation>
    <scope>NUCLEOTIDE SEQUENCE [LARGE SCALE GENOMIC DNA]</scope>
    <source>
        <strain evidence="7">S238N-H82</strain>
        <tissue evidence="7">Testes</tissue>
    </source>
</reference>
<dbReference type="PANTHER" id="PTHR34386:SF1">
    <property type="entry name" value="GLUTAREDOXIN-LIKE PROTEIN NRDH"/>
    <property type="match status" value="1"/>
</dbReference>
<organism>
    <name type="scientific">Branchiostoma floridae</name>
    <name type="common">Florida lancelet</name>
    <name type="synonym">Amphioxus</name>
    <dbReference type="NCBI Taxonomy" id="7739"/>
    <lineage>
        <taxon>Eukaryota</taxon>
        <taxon>Metazoa</taxon>
        <taxon>Chordata</taxon>
        <taxon>Cephalochordata</taxon>
        <taxon>Leptocardii</taxon>
        <taxon>Amphioxiformes</taxon>
        <taxon>Branchiostomatidae</taxon>
        <taxon>Branchiostoma</taxon>
    </lineage>
</organism>
<dbReference type="PROSITE" id="PS50054">
    <property type="entry name" value="TYR_PHOSPHATASE_DUAL"/>
    <property type="match status" value="1"/>
</dbReference>
<dbReference type="InterPro" id="IPR036388">
    <property type="entry name" value="WH-like_DNA-bd_sf"/>
</dbReference>
<evidence type="ECO:0000259" key="4">
    <source>
        <dbReference type="PROSITE" id="PS50054"/>
    </source>
</evidence>
<keyword evidence="1" id="KW-0378">Hydrolase</keyword>
<dbReference type="CDD" id="cd14514">
    <property type="entry name" value="DUSP14-like"/>
    <property type="match status" value="1"/>
</dbReference>
<dbReference type="GO" id="GO:0004721">
    <property type="term" value="F:phosphoprotein phosphatase activity"/>
    <property type="evidence" value="ECO:0007669"/>
    <property type="project" value="UniProtKB-KW"/>
</dbReference>
<dbReference type="SUPFAM" id="SSF52833">
    <property type="entry name" value="Thioredoxin-like"/>
    <property type="match status" value="1"/>
</dbReference>
<dbReference type="InterPro" id="IPR014025">
    <property type="entry name" value="Glutaredoxin_subgr"/>
</dbReference>
<dbReference type="SUPFAM" id="SSF52799">
    <property type="entry name" value="(Phosphotyrosine protein) phosphatases II"/>
    <property type="match status" value="1"/>
</dbReference>
<dbReference type="EMBL" id="GG666610">
    <property type="protein sequence ID" value="EEN49592.1"/>
    <property type="molecule type" value="Genomic_DNA"/>
</dbReference>
<evidence type="ECO:0000256" key="3">
    <source>
        <dbReference type="SAM" id="MobiDB-lite"/>
    </source>
</evidence>
<dbReference type="SMART" id="SM00049">
    <property type="entry name" value="DEP"/>
    <property type="match status" value="1"/>
</dbReference>
<dbReference type="PROSITE" id="PS50056">
    <property type="entry name" value="TYR_PHOSPHATASE_2"/>
    <property type="match status" value="1"/>
</dbReference>
<proteinExistence type="predicted"/>
<dbReference type="PROSITE" id="PS50186">
    <property type="entry name" value="DEP"/>
    <property type="match status" value="1"/>
</dbReference>
<dbReference type="GO" id="GO:0035556">
    <property type="term" value="P:intracellular signal transduction"/>
    <property type="evidence" value="ECO:0007669"/>
    <property type="project" value="InterPro"/>
</dbReference>
<dbReference type="Pfam" id="PF00610">
    <property type="entry name" value="DEP"/>
    <property type="match status" value="1"/>
</dbReference>
<feature type="region of interest" description="Disordered" evidence="3">
    <location>
        <begin position="501"/>
        <end position="528"/>
    </location>
</feature>
<gene>
    <name evidence="7" type="ORF">BRAFLDRAFT_88153</name>
</gene>
<dbReference type="InterPro" id="IPR016130">
    <property type="entry name" value="Tyr_Pase_AS"/>
</dbReference>
<dbReference type="InterPro" id="IPR000591">
    <property type="entry name" value="DEP_dom"/>
</dbReference>
<dbReference type="SUPFAM" id="SSF46785">
    <property type="entry name" value="Winged helix' DNA-binding domain"/>
    <property type="match status" value="1"/>
</dbReference>
<dbReference type="PROSITE" id="PS00383">
    <property type="entry name" value="TYR_PHOSPHATASE_1"/>
    <property type="match status" value="1"/>
</dbReference>
<dbReference type="Gene3D" id="3.40.30.10">
    <property type="entry name" value="Glutaredoxin"/>
    <property type="match status" value="1"/>
</dbReference>
<dbReference type="CDD" id="cd04371">
    <property type="entry name" value="DEP"/>
    <property type="match status" value="1"/>
</dbReference>
<dbReference type="InterPro" id="IPR020422">
    <property type="entry name" value="TYR_PHOSPHATASE_DUAL_dom"/>
</dbReference>
<accession>C3ZCT9</accession>
<dbReference type="Gene3D" id="1.10.10.10">
    <property type="entry name" value="Winged helix-like DNA-binding domain superfamily/Winged helix DNA-binding domain"/>
    <property type="match status" value="1"/>
</dbReference>
<evidence type="ECO:0000259" key="6">
    <source>
        <dbReference type="PROSITE" id="PS50186"/>
    </source>
</evidence>
<dbReference type="InterPro" id="IPR002109">
    <property type="entry name" value="Glutaredoxin"/>
</dbReference>
<dbReference type="SMART" id="SM00195">
    <property type="entry name" value="DSPc"/>
    <property type="match status" value="1"/>
</dbReference>
<dbReference type="InterPro" id="IPR000340">
    <property type="entry name" value="Dual-sp_phosphatase_cat-dom"/>
</dbReference>
<dbReference type="PROSITE" id="PS51354">
    <property type="entry name" value="GLUTAREDOXIN_2"/>
    <property type="match status" value="1"/>
</dbReference>